<sequence>MGCDHLKDSKLPSLFPRKHYLDIVDDAWIIDKLSDDEIDVPPELEFDPTGTESPFGIDSFLFTQVSRRWGRQHLKKWIGGVTSDWISGPKTLLKMELRF</sequence>
<dbReference type="Proteomes" id="UP001163321">
    <property type="component" value="Chromosome 3"/>
</dbReference>
<reference evidence="1 2" key="1">
    <citation type="journal article" date="2022" name="bioRxiv">
        <title>The genome of the oomycete Peronosclerospora sorghi, a cosmopolitan pathogen of maize and sorghum, is inflated with dispersed pseudogenes.</title>
        <authorList>
            <person name="Fletcher K."/>
            <person name="Martin F."/>
            <person name="Isakeit T."/>
            <person name="Cavanaugh K."/>
            <person name="Magill C."/>
            <person name="Michelmore R."/>
        </authorList>
    </citation>
    <scope>NUCLEOTIDE SEQUENCE [LARGE SCALE GENOMIC DNA]</scope>
    <source>
        <strain evidence="1">P6</strain>
    </source>
</reference>
<name>A0ACC0WAH5_9STRA</name>
<comment type="caution">
    <text evidence="1">The sequence shown here is derived from an EMBL/GenBank/DDBJ whole genome shotgun (WGS) entry which is preliminary data.</text>
</comment>
<organism evidence="1 2">
    <name type="scientific">Peronosclerospora sorghi</name>
    <dbReference type="NCBI Taxonomy" id="230839"/>
    <lineage>
        <taxon>Eukaryota</taxon>
        <taxon>Sar</taxon>
        <taxon>Stramenopiles</taxon>
        <taxon>Oomycota</taxon>
        <taxon>Peronosporomycetes</taxon>
        <taxon>Peronosporales</taxon>
        <taxon>Peronosporaceae</taxon>
        <taxon>Peronosclerospora</taxon>
    </lineage>
</organism>
<proteinExistence type="predicted"/>
<keyword evidence="2" id="KW-1185">Reference proteome</keyword>
<accession>A0ACC0WAH5</accession>
<dbReference type="EMBL" id="CM047582">
    <property type="protein sequence ID" value="KAI9915103.1"/>
    <property type="molecule type" value="Genomic_DNA"/>
</dbReference>
<gene>
    <name evidence="1" type="ORF">PsorP6_007048</name>
</gene>
<protein>
    <submittedName>
        <fullName evidence="1">Uncharacterized protein</fullName>
    </submittedName>
</protein>
<evidence type="ECO:0000313" key="1">
    <source>
        <dbReference type="EMBL" id="KAI9915103.1"/>
    </source>
</evidence>
<evidence type="ECO:0000313" key="2">
    <source>
        <dbReference type="Proteomes" id="UP001163321"/>
    </source>
</evidence>